<feature type="compositionally biased region" description="Basic and acidic residues" evidence="1">
    <location>
        <begin position="72"/>
        <end position="94"/>
    </location>
</feature>
<evidence type="ECO:0000313" key="2">
    <source>
        <dbReference type="EMBL" id="KAJ6848724.1"/>
    </source>
</evidence>
<protein>
    <submittedName>
        <fullName evidence="2">Uncharacterized protein</fullName>
    </submittedName>
</protein>
<reference evidence="2" key="2">
    <citation type="submission" date="2023-04" db="EMBL/GenBank/DDBJ databases">
        <authorList>
            <person name="Bruccoleri R.E."/>
            <person name="Oakeley E.J."/>
            <person name="Faust A.-M."/>
            <person name="Dessus-Babus S."/>
            <person name="Altorfer M."/>
            <person name="Burckhardt D."/>
            <person name="Oertli M."/>
            <person name="Naumann U."/>
            <person name="Petersen F."/>
            <person name="Wong J."/>
        </authorList>
    </citation>
    <scope>NUCLEOTIDE SEQUENCE</scope>
    <source>
        <strain evidence="2">GSM-AAB239-AS_SAM_17_03QT</strain>
        <tissue evidence="2">Leaf</tissue>
    </source>
</reference>
<feature type="compositionally biased region" description="Polar residues" evidence="1">
    <location>
        <begin position="36"/>
        <end position="49"/>
    </location>
</feature>
<proteinExistence type="predicted"/>
<evidence type="ECO:0000313" key="3">
    <source>
        <dbReference type="Proteomes" id="UP001140949"/>
    </source>
</evidence>
<gene>
    <name evidence="2" type="ORF">M6B38_274720</name>
</gene>
<comment type="caution">
    <text evidence="2">The sequence shown here is derived from an EMBL/GenBank/DDBJ whole genome shotgun (WGS) entry which is preliminary data.</text>
</comment>
<dbReference type="AlphaFoldDB" id="A0AAX6I7J2"/>
<sequence>MEVDTAMVEKLILQRDPTASCDGTDRDQAGHFIRASTRSDTLSTSNLSSPPAPGADPALTDQAIGNSKREKKIHEPYDDRGSGSDDEKFEDHMPKPKRKRVPNVRGLDFDDNHRLIDISSSSSNRDMLETGIYLLLLAFQFLESGSAISVCCEET</sequence>
<evidence type="ECO:0000256" key="1">
    <source>
        <dbReference type="SAM" id="MobiDB-lite"/>
    </source>
</evidence>
<name>A0AAX6I7J2_IRIPA</name>
<keyword evidence="3" id="KW-1185">Reference proteome</keyword>
<accession>A0AAX6I7J2</accession>
<reference evidence="2" key="1">
    <citation type="journal article" date="2023" name="GigaByte">
        <title>Genome assembly of the bearded iris, Iris pallida Lam.</title>
        <authorList>
            <person name="Bruccoleri R.E."/>
            <person name="Oakeley E.J."/>
            <person name="Faust A.M.E."/>
            <person name="Altorfer M."/>
            <person name="Dessus-Babus S."/>
            <person name="Burckhardt D."/>
            <person name="Oertli M."/>
            <person name="Naumann U."/>
            <person name="Petersen F."/>
            <person name="Wong J."/>
        </authorList>
    </citation>
    <scope>NUCLEOTIDE SEQUENCE</scope>
    <source>
        <strain evidence="2">GSM-AAB239-AS_SAM_17_03QT</strain>
    </source>
</reference>
<dbReference type="EMBL" id="JANAVB010004597">
    <property type="protein sequence ID" value="KAJ6848724.1"/>
    <property type="molecule type" value="Genomic_DNA"/>
</dbReference>
<feature type="region of interest" description="Disordered" evidence="1">
    <location>
        <begin position="12"/>
        <end position="105"/>
    </location>
</feature>
<dbReference type="Proteomes" id="UP001140949">
    <property type="component" value="Unassembled WGS sequence"/>
</dbReference>
<organism evidence="2 3">
    <name type="scientific">Iris pallida</name>
    <name type="common">Sweet iris</name>
    <dbReference type="NCBI Taxonomy" id="29817"/>
    <lineage>
        <taxon>Eukaryota</taxon>
        <taxon>Viridiplantae</taxon>
        <taxon>Streptophyta</taxon>
        <taxon>Embryophyta</taxon>
        <taxon>Tracheophyta</taxon>
        <taxon>Spermatophyta</taxon>
        <taxon>Magnoliopsida</taxon>
        <taxon>Liliopsida</taxon>
        <taxon>Asparagales</taxon>
        <taxon>Iridaceae</taxon>
        <taxon>Iridoideae</taxon>
        <taxon>Irideae</taxon>
        <taxon>Iris</taxon>
    </lineage>
</organism>